<dbReference type="AlphaFoldDB" id="A0A2N0NP16"/>
<dbReference type="VEuPathDB" id="FungiDB:FUN_016187"/>
<name>A0A2N0NP16_9GLOM</name>
<comment type="caution">
    <text evidence="1">The sequence shown here is derived from an EMBL/GenBank/DDBJ whole genome shotgun (WGS) entry which is preliminary data.</text>
</comment>
<reference evidence="1 2" key="2">
    <citation type="submission" date="2017-09" db="EMBL/GenBank/DDBJ databases">
        <title>Extensive intraspecific genome diversity in a model arbuscular mycorrhizal fungus.</title>
        <authorList>
            <person name="Chen E.C."/>
            <person name="Morin E."/>
            <person name="Beaudet D."/>
            <person name="Noel J."/>
            <person name="Ndikumana S."/>
            <person name="Charron P."/>
            <person name="St-Onge C."/>
            <person name="Giorgi J."/>
            <person name="Grigoriev I.V."/>
            <person name="Roux C."/>
            <person name="Martin F.M."/>
            <person name="Corradi N."/>
        </authorList>
    </citation>
    <scope>NUCLEOTIDE SEQUENCE [LARGE SCALE GENOMIC DNA]</scope>
    <source>
        <strain evidence="1 2">A5</strain>
    </source>
</reference>
<evidence type="ECO:0000313" key="2">
    <source>
        <dbReference type="Proteomes" id="UP000232722"/>
    </source>
</evidence>
<evidence type="ECO:0000313" key="1">
    <source>
        <dbReference type="EMBL" id="PKB96315.1"/>
    </source>
</evidence>
<reference evidence="1 2" key="1">
    <citation type="submission" date="2016-04" db="EMBL/GenBank/DDBJ databases">
        <title>Genome analyses suggest a sexual origin of heterokaryosis in a supposedly ancient asexual fungus.</title>
        <authorList>
            <person name="Ropars J."/>
            <person name="Sedzielewska K."/>
            <person name="Noel J."/>
            <person name="Charron P."/>
            <person name="Farinelli L."/>
            <person name="Marton T."/>
            <person name="Kruger M."/>
            <person name="Pelin A."/>
            <person name="Brachmann A."/>
            <person name="Corradi N."/>
        </authorList>
    </citation>
    <scope>NUCLEOTIDE SEQUENCE [LARGE SCALE GENOMIC DNA]</scope>
    <source>
        <strain evidence="1 2">A5</strain>
    </source>
</reference>
<organism evidence="1 2">
    <name type="scientific">Rhizophagus irregularis</name>
    <dbReference type="NCBI Taxonomy" id="588596"/>
    <lineage>
        <taxon>Eukaryota</taxon>
        <taxon>Fungi</taxon>
        <taxon>Fungi incertae sedis</taxon>
        <taxon>Mucoromycota</taxon>
        <taxon>Glomeromycotina</taxon>
        <taxon>Glomeromycetes</taxon>
        <taxon>Glomerales</taxon>
        <taxon>Glomeraceae</taxon>
        <taxon>Rhizophagus</taxon>
    </lineage>
</organism>
<proteinExistence type="predicted"/>
<dbReference type="EMBL" id="LLXJ01003977">
    <property type="protein sequence ID" value="PKB96315.1"/>
    <property type="molecule type" value="Genomic_DNA"/>
</dbReference>
<sequence>MKVLPKSAREIKEQFFGKKGWTLHSVLVYTRKENSLELDIQAHNLTASNPHAVIESMKKKPEWVMIILNNGGYYHNADLMMTLRYWQDWYGIWPKKWIFLEPEEVKITINSHHA</sequence>
<gene>
    <name evidence="1" type="ORF">RhiirA5_471556</name>
</gene>
<accession>A0A2N0NP16</accession>
<dbReference type="Proteomes" id="UP000232722">
    <property type="component" value="Unassembled WGS sequence"/>
</dbReference>
<protein>
    <submittedName>
        <fullName evidence="1">Uncharacterized protein</fullName>
    </submittedName>
</protein>